<keyword evidence="6" id="KW-1185">Reference proteome</keyword>
<dbReference type="RefSeq" id="XP_004351779.1">
    <property type="nucleotide sequence ID" value="XM_004351727.1"/>
</dbReference>
<comment type="similarity">
    <text evidence="1">Belongs to the acetyltransferase family.</text>
</comment>
<gene>
    <name evidence="5" type="ORF">DFA_09882</name>
</gene>
<dbReference type="Pfam" id="PF00583">
    <property type="entry name" value="Acetyltransf_1"/>
    <property type="match status" value="1"/>
</dbReference>
<dbReference type="GO" id="GO:0008080">
    <property type="term" value="F:N-acetyltransferase activity"/>
    <property type="evidence" value="ECO:0007669"/>
    <property type="project" value="TreeGrafter"/>
</dbReference>
<dbReference type="InterPro" id="IPR000182">
    <property type="entry name" value="GNAT_dom"/>
</dbReference>
<feature type="domain" description="N-acetyltransferase" evidence="4">
    <location>
        <begin position="14"/>
        <end position="184"/>
    </location>
</feature>
<evidence type="ECO:0000256" key="2">
    <source>
        <dbReference type="ARBA" id="ARBA00022679"/>
    </source>
</evidence>
<dbReference type="InterPro" id="IPR051016">
    <property type="entry name" value="Diverse_Substrate_AcTransf"/>
</dbReference>
<dbReference type="SUPFAM" id="SSF55729">
    <property type="entry name" value="Acyl-CoA N-acyltransferases (Nat)"/>
    <property type="match status" value="1"/>
</dbReference>
<proteinExistence type="inferred from homology"/>
<dbReference type="AlphaFoldDB" id="F4Q8P0"/>
<dbReference type="GeneID" id="14867477"/>
<dbReference type="InterPro" id="IPR016181">
    <property type="entry name" value="Acyl_CoA_acyltransferase"/>
</dbReference>
<dbReference type="STRING" id="1054147.F4Q8P0"/>
<dbReference type="FunFam" id="3.40.630.30:FF:000064">
    <property type="entry name" value="GNAT family acetyltransferase"/>
    <property type="match status" value="1"/>
</dbReference>
<dbReference type="OMA" id="QSEWVRY"/>
<evidence type="ECO:0000313" key="6">
    <source>
        <dbReference type="Proteomes" id="UP000007797"/>
    </source>
</evidence>
<dbReference type="PANTHER" id="PTHR10545:SF29">
    <property type="entry name" value="GH14572P-RELATED"/>
    <property type="match status" value="1"/>
</dbReference>
<dbReference type="OrthoDB" id="7305308at2759"/>
<dbReference type="Gene3D" id="3.40.630.30">
    <property type="match status" value="1"/>
</dbReference>
<evidence type="ECO:0000313" key="5">
    <source>
        <dbReference type="EMBL" id="EGG15059.1"/>
    </source>
</evidence>
<evidence type="ECO:0000259" key="4">
    <source>
        <dbReference type="PROSITE" id="PS51186"/>
    </source>
</evidence>
<keyword evidence="3" id="KW-0012">Acyltransferase</keyword>
<evidence type="ECO:0000256" key="1">
    <source>
        <dbReference type="ARBA" id="ARBA00008694"/>
    </source>
</evidence>
<dbReference type="EMBL" id="GL883026">
    <property type="protein sequence ID" value="EGG15059.1"/>
    <property type="molecule type" value="Genomic_DNA"/>
</dbReference>
<dbReference type="KEGG" id="dfa:DFA_09882"/>
<dbReference type="PROSITE" id="PS51186">
    <property type="entry name" value="GNAT"/>
    <property type="match status" value="1"/>
</dbReference>
<sequence length="184" mass="21335">MDCKEEEIKTGGVFEIKPCRKEDIQKIYDMIYELAVFEKLQHMVTGTVEGLEKSAFGEEKSIYINCGWYTENGQEQGQLIGYTIHFLSFSTFLCRPGIFLEDLYIKPEYRGKGLGKKLLLHLTKIAQDKGYGRVEWQCLTWNVEAQKLYNSTGAEVMDGWMQYRLVEGPQIQKCAKDFENTKTR</sequence>
<evidence type="ECO:0000256" key="3">
    <source>
        <dbReference type="ARBA" id="ARBA00023315"/>
    </source>
</evidence>
<dbReference type="PANTHER" id="PTHR10545">
    <property type="entry name" value="DIAMINE N-ACETYLTRANSFERASE"/>
    <property type="match status" value="1"/>
</dbReference>
<name>F4Q8P0_CACFS</name>
<accession>F4Q8P0</accession>
<organism evidence="5 6">
    <name type="scientific">Cavenderia fasciculata</name>
    <name type="common">Slime mold</name>
    <name type="synonym">Dictyostelium fasciculatum</name>
    <dbReference type="NCBI Taxonomy" id="261658"/>
    <lineage>
        <taxon>Eukaryota</taxon>
        <taxon>Amoebozoa</taxon>
        <taxon>Evosea</taxon>
        <taxon>Eumycetozoa</taxon>
        <taxon>Dictyostelia</taxon>
        <taxon>Acytosteliales</taxon>
        <taxon>Cavenderiaceae</taxon>
        <taxon>Cavenderia</taxon>
    </lineage>
</organism>
<protein>
    <submittedName>
        <fullName evidence="5">HAG group protein</fullName>
    </submittedName>
</protein>
<dbReference type="Proteomes" id="UP000007797">
    <property type="component" value="Unassembled WGS sequence"/>
</dbReference>
<reference evidence="6" key="1">
    <citation type="journal article" date="2011" name="Genome Res.">
        <title>Phylogeny-wide analysis of social amoeba genomes highlights ancient origins for complex intercellular communication.</title>
        <authorList>
            <person name="Heidel A.J."/>
            <person name="Lawal H.M."/>
            <person name="Felder M."/>
            <person name="Schilde C."/>
            <person name="Helps N.R."/>
            <person name="Tunggal B."/>
            <person name="Rivero F."/>
            <person name="John U."/>
            <person name="Schleicher M."/>
            <person name="Eichinger L."/>
            <person name="Platzer M."/>
            <person name="Noegel A.A."/>
            <person name="Schaap P."/>
            <person name="Gloeckner G."/>
        </authorList>
    </citation>
    <scope>NUCLEOTIDE SEQUENCE [LARGE SCALE GENOMIC DNA]</scope>
    <source>
        <strain evidence="6">SH3</strain>
    </source>
</reference>
<keyword evidence="2" id="KW-0808">Transferase</keyword>